<protein>
    <submittedName>
        <fullName evidence="3">Integral membrane protein</fullName>
    </submittedName>
</protein>
<dbReference type="Proteomes" id="UP000006772">
    <property type="component" value="Unassembled WGS sequence"/>
</dbReference>
<proteinExistence type="predicted"/>
<name>A0AAI9IDI2_9BURK</name>
<organism evidence="3 4">
    <name type="scientific">Herbaspirillum frisingense GSF30</name>
    <dbReference type="NCBI Taxonomy" id="864073"/>
    <lineage>
        <taxon>Bacteria</taxon>
        <taxon>Pseudomonadati</taxon>
        <taxon>Pseudomonadota</taxon>
        <taxon>Betaproteobacteria</taxon>
        <taxon>Burkholderiales</taxon>
        <taxon>Oxalobacteraceae</taxon>
        <taxon>Herbaspirillum</taxon>
    </lineage>
</organism>
<evidence type="ECO:0000313" key="3">
    <source>
        <dbReference type="EMBL" id="EOA04110.1"/>
    </source>
</evidence>
<feature type="transmembrane region" description="Helical" evidence="2">
    <location>
        <begin position="190"/>
        <end position="206"/>
    </location>
</feature>
<keyword evidence="2" id="KW-0472">Membrane</keyword>
<evidence type="ECO:0000256" key="1">
    <source>
        <dbReference type="SAM" id="MobiDB-lite"/>
    </source>
</evidence>
<gene>
    <name evidence="3" type="ORF">HFRIS_013580</name>
</gene>
<feature type="transmembrane region" description="Helical" evidence="2">
    <location>
        <begin position="226"/>
        <end position="249"/>
    </location>
</feature>
<dbReference type="EMBL" id="AEEC02000018">
    <property type="protein sequence ID" value="EOA04110.1"/>
    <property type="molecule type" value="Genomic_DNA"/>
</dbReference>
<dbReference type="AlphaFoldDB" id="A0AAI9IDI2"/>
<comment type="caution">
    <text evidence="3">The sequence shown here is derived from an EMBL/GenBank/DDBJ whole genome shotgun (WGS) entry which is preliminary data.</text>
</comment>
<dbReference type="Pfam" id="PF09490">
    <property type="entry name" value="CbtA"/>
    <property type="match status" value="1"/>
</dbReference>
<dbReference type="RefSeq" id="WP_006463937.1">
    <property type="nucleotide sequence ID" value="NZ_AEEC02000018.1"/>
</dbReference>
<feature type="compositionally biased region" description="Basic and acidic residues" evidence="1">
    <location>
        <begin position="56"/>
        <end position="70"/>
    </location>
</feature>
<keyword evidence="2" id="KW-1133">Transmembrane helix</keyword>
<feature type="compositionally biased region" description="Basic and acidic residues" evidence="1">
    <location>
        <begin position="77"/>
        <end position="87"/>
    </location>
</feature>
<feature type="transmembrane region" description="Helical" evidence="2">
    <location>
        <begin position="99"/>
        <end position="121"/>
    </location>
</feature>
<evidence type="ECO:0000256" key="2">
    <source>
        <dbReference type="SAM" id="Phobius"/>
    </source>
</evidence>
<evidence type="ECO:0000313" key="4">
    <source>
        <dbReference type="Proteomes" id="UP000006772"/>
    </source>
</evidence>
<keyword evidence="2" id="KW-0812">Transmembrane</keyword>
<reference evidence="3 4" key="1">
    <citation type="journal article" date="2013" name="Front. Microbiol.">
        <title>The genome of the endophytic bacterium H. frisingense GSF30(T) identifies diverse strategies in the Herbaspirillum genus to interact with plants.</title>
        <authorList>
            <person name="Straub D."/>
            <person name="Rothballer M."/>
            <person name="Hartmann A."/>
            <person name="Ludewig U."/>
        </authorList>
    </citation>
    <scope>NUCLEOTIDE SEQUENCE [LARGE SCALE GENOMIC DNA]</scope>
    <source>
        <strain evidence="3 4">GSF30</strain>
    </source>
</reference>
<feature type="transmembrane region" description="Helical" evidence="2">
    <location>
        <begin position="133"/>
        <end position="151"/>
    </location>
</feature>
<dbReference type="InterPro" id="IPR012666">
    <property type="entry name" value="CbtA_put"/>
</dbReference>
<sequence length="253" mass="26992">MNWTVFRRMASAVVVAGALSGVLLSGVQQFQVEKIILQAEQYEKAAEEAAPAAATTHDHDHDAAPAHEHAAGTPAHSHGDAHEHDPNAWEPADGAERTGYTMLANVSMAVGFALMLVAAFAISGRRVGWRSGLLWGLAGYGVFFVAPSLGLPPEVPGTLAAPLHARQLWWVMTAVMTAASLGLFVFGRGWWWKVLAVLLLVVPHLVGAPQPELHGSAAPEELAQAFIRATAMANAVFWLALGGLTGFFYRRFG</sequence>
<feature type="transmembrane region" description="Helical" evidence="2">
    <location>
        <begin position="167"/>
        <end position="185"/>
    </location>
</feature>
<dbReference type="NCBIfam" id="TIGR02458">
    <property type="entry name" value="CbtA"/>
    <property type="match status" value="1"/>
</dbReference>
<accession>A0AAI9IDI2</accession>
<feature type="region of interest" description="Disordered" evidence="1">
    <location>
        <begin position="47"/>
        <end position="92"/>
    </location>
</feature>